<feature type="region of interest" description="Disordered" evidence="8">
    <location>
        <begin position="375"/>
        <end position="396"/>
    </location>
</feature>
<feature type="compositionally biased region" description="Low complexity" evidence="8">
    <location>
        <begin position="41"/>
        <end position="55"/>
    </location>
</feature>
<reference evidence="10 11" key="1">
    <citation type="journal article" date="2016" name="Proc. Natl. Acad. Sci. U.S.A.">
        <title>Comparative genomics of biotechnologically important yeasts.</title>
        <authorList>
            <person name="Riley R."/>
            <person name="Haridas S."/>
            <person name="Wolfe K.H."/>
            <person name="Lopes M.R."/>
            <person name="Hittinger C.T."/>
            <person name="Goeker M."/>
            <person name="Salamov A.A."/>
            <person name="Wisecaver J.H."/>
            <person name="Long T.M."/>
            <person name="Calvey C.H."/>
            <person name="Aerts A.L."/>
            <person name="Barry K.W."/>
            <person name="Choi C."/>
            <person name="Clum A."/>
            <person name="Coughlan A.Y."/>
            <person name="Deshpande S."/>
            <person name="Douglass A.P."/>
            <person name="Hanson S.J."/>
            <person name="Klenk H.-P."/>
            <person name="LaButti K.M."/>
            <person name="Lapidus A."/>
            <person name="Lindquist E.A."/>
            <person name="Lipzen A.M."/>
            <person name="Meier-Kolthoff J.P."/>
            <person name="Ohm R.A."/>
            <person name="Otillar R.P."/>
            <person name="Pangilinan J.L."/>
            <person name="Peng Y."/>
            <person name="Rokas A."/>
            <person name="Rosa C.A."/>
            <person name="Scheuner C."/>
            <person name="Sibirny A.A."/>
            <person name="Slot J.C."/>
            <person name="Stielow J.B."/>
            <person name="Sun H."/>
            <person name="Kurtzman C.P."/>
            <person name="Blackwell M."/>
            <person name="Grigoriev I.V."/>
            <person name="Jeffries T.W."/>
        </authorList>
    </citation>
    <scope>NUCLEOTIDE SEQUENCE [LARGE SCALE GENOMIC DNA]</scope>
    <source>
        <strain evidence="10 11">NRRL Y-11557</strain>
    </source>
</reference>
<gene>
    <name evidence="10" type="ORF">LIPSTDRAFT_99734</name>
</gene>
<dbReference type="SMART" id="SM00220">
    <property type="entry name" value="S_TKc"/>
    <property type="match status" value="1"/>
</dbReference>
<dbReference type="Gene3D" id="3.30.200.20">
    <property type="entry name" value="Phosphorylase Kinase, domain 1"/>
    <property type="match status" value="1"/>
</dbReference>
<keyword evidence="4 6" id="KW-0067">ATP-binding</keyword>
<evidence type="ECO:0000256" key="5">
    <source>
        <dbReference type="ARBA" id="ARBA00037982"/>
    </source>
</evidence>
<dbReference type="PROSITE" id="PS00108">
    <property type="entry name" value="PROTEIN_KINASE_ST"/>
    <property type="match status" value="1"/>
</dbReference>
<dbReference type="InterPro" id="IPR017441">
    <property type="entry name" value="Protein_kinase_ATP_BS"/>
</dbReference>
<evidence type="ECO:0000313" key="10">
    <source>
        <dbReference type="EMBL" id="ODQ69729.1"/>
    </source>
</evidence>
<keyword evidence="3" id="KW-0418">Kinase</keyword>
<evidence type="ECO:0000256" key="8">
    <source>
        <dbReference type="SAM" id="MobiDB-lite"/>
    </source>
</evidence>
<evidence type="ECO:0000256" key="2">
    <source>
        <dbReference type="ARBA" id="ARBA00022741"/>
    </source>
</evidence>
<dbReference type="GO" id="GO:0005524">
    <property type="term" value="F:ATP binding"/>
    <property type="evidence" value="ECO:0007669"/>
    <property type="project" value="UniProtKB-UniRule"/>
</dbReference>
<dbReference type="Proteomes" id="UP000094385">
    <property type="component" value="Unassembled WGS sequence"/>
</dbReference>
<feature type="domain" description="Protein kinase" evidence="9">
    <location>
        <begin position="155"/>
        <end position="444"/>
    </location>
</feature>
<feature type="region of interest" description="Disordered" evidence="8">
    <location>
        <begin position="447"/>
        <end position="487"/>
    </location>
</feature>
<organism evidence="10 11">
    <name type="scientific">Lipomyces starkeyi NRRL Y-11557</name>
    <dbReference type="NCBI Taxonomy" id="675824"/>
    <lineage>
        <taxon>Eukaryota</taxon>
        <taxon>Fungi</taxon>
        <taxon>Dikarya</taxon>
        <taxon>Ascomycota</taxon>
        <taxon>Saccharomycotina</taxon>
        <taxon>Lipomycetes</taxon>
        <taxon>Lipomycetales</taxon>
        <taxon>Lipomycetaceae</taxon>
        <taxon>Lipomyces</taxon>
    </lineage>
</organism>
<dbReference type="AlphaFoldDB" id="A0A1E3PWC0"/>
<dbReference type="InterPro" id="IPR050339">
    <property type="entry name" value="CC_SR_Kinase"/>
</dbReference>
<protein>
    <recommendedName>
        <fullName evidence="9">Protein kinase domain-containing protein</fullName>
    </recommendedName>
</protein>
<proteinExistence type="inferred from homology"/>
<keyword evidence="1" id="KW-0808">Transferase</keyword>
<evidence type="ECO:0000256" key="7">
    <source>
        <dbReference type="RuleBase" id="RU000304"/>
    </source>
</evidence>
<dbReference type="PROSITE" id="PS00107">
    <property type="entry name" value="PROTEIN_KINASE_ATP"/>
    <property type="match status" value="1"/>
</dbReference>
<evidence type="ECO:0000256" key="6">
    <source>
        <dbReference type="PROSITE-ProRule" id="PRU10141"/>
    </source>
</evidence>
<keyword evidence="11" id="KW-1185">Reference proteome</keyword>
<dbReference type="InterPro" id="IPR011009">
    <property type="entry name" value="Kinase-like_dom_sf"/>
</dbReference>
<evidence type="ECO:0000256" key="1">
    <source>
        <dbReference type="ARBA" id="ARBA00022679"/>
    </source>
</evidence>
<dbReference type="Gene3D" id="1.10.510.10">
    <property type="entry name" value="Transferase(Phosphotransferase) domain 1"/>
    <property type="match status" value="1"/>
</dbReference>
<evidence type="ECO:0000256" key="3">
    <source>
        <dbReference type="ARBA" id="ARBA00022777"/>
    </source>
</evidence>
<evidence type="ECO:0000256" key="4">
    <source>
        <dbReference type="ARBA" id="ARBA00022840"/>
    </source>
</evidence>
<dbReference type="CDD" id="cd14052">
    <property type="entry name" value="PTKc_Wee1_fungi"/>
    <property type="match status" value="1"/>
</dbReference>
<dbReference type="InterPro" id="IPR008271">
    <property type="entry name" value="Ser/Thr_kinase_AS"/>
</dbReference>
<sequence length="487" mass="54081">MSTGLLSKRNRQSNGSTETSHFAPPDTPCKRPAQPQFSATSPSFKSSISNFSESSGDAEEIFDLGGPNAEYEMPPTPTKTFGSSHADSLQSLSVPQAWNIPSTTPVDRQFPTVSPTAGSLLDLKTPTTPAKPTIGYFDPSLTLSSSLDTFLLNKFQDVSSIGSGEFSSVYLVTERENPHNKYAVKRTKTPLPGQKSLVRRLEEVAILKDLSSRTEDNDREYIINFIDSWEFQGHLYIMTEYCENGNLDVFLAEYGSLSKLDEWRVWKILVEIAFGLRFIHDAGYIHLDLKPANVFITFEGSLKIGDFGMATKLPVTKGIEREGDREYIAPEVLALQEYSKPADIFSFGLVMLEIAANIVLPDNGAPWHKLRSGDLSDAGRLSSSSGDLKNMNKADGTKVPPWAPDFMLDEAGGLDKLVKWMLKPTPSDRPTIHDILQTEESRTVESRRRSGAIIFEGEYGPEPNSDLQKTGKDMSMLDQDEDWRMEL</sequence>
<name>A0A1E3PWC0_LIPST</name>
<feature type="region of interest" description="Disordered" evidence="8">
    <location>
        <begin position="1"/>
        <end position="69"/>
    </location>
</feature>
<comment type="similarity">
    <text evidence="5">Belongs to the protein kinase superfamily. Ser/Thr protein kinase family. GCN2 subfamily.</text>
</comment>
<dbReference type="PROSITE" id="PS50011">
    <property type="entry name" value="PROTEIN_KINASE_DOM"/>
    <property type="match status" value="1"/>
</dbReference>
<dbReference type="EMBL" id="KV454302">
    <property type="protein sequence ID" value="ODQ69729.1"/>
    <property type="molecule type" value="Genomic_DNA"/>
</dbReference>
<dbReference type="GO" id="GO:0110031">
    <property type="term" value="P:negative regulation of G2/MI transition of meiotic cell cycle"/>
    <property type="evidence" value="ECO:0007669"/>
    <property type="project" value="TreeGrafter"/>
</dbReference>
<dbReference type="PANTHER" id="PTHR11042">
    <property type="entry name" value="EUKARYOTIC TRANSLATION INITIATION FACTOR 2-ALPHA KINASE EIF2-ALPHA KINASE -RELATED"/>
    <property type="match status" value="1"/>
</dbReference>
<accession>A0A1E3PWC0</accession>
<evidence type="ECO:0000313" key="11">
    <source>
        <dbReference type="Proteomes" id="UP000094385"/>
    </source>
</evidence>
<dbReference type="Pfam" id="PF00069">
    <property type="entry name" value="Pkinase"/>
    <property type="match status" value="1"/>
</dbReference>
<keyword evidence="2 6" id="KW-0547">Nucleotide-binding</keyword>
<dbReference type="FunFam" id="1.10.510.10:FF:000536">
    <property type="entry name" value="Cyclin-dependent kinase WEE1"/>
    <property type="match status" value="1"/>
</dbReference>
<dbReference type="STRING" id="675824.A0A1E3PWC0"/>
<feature type="binding site" evidence="6">
    <location>
        <position position="185"/>
    </location>
    <ligand>
        <name>ATP</name>
        <dbReference type="ChEBI" id="CHEBI:30616"/>
    </ligand>
</feature>
<dbReference type="InterPro" id="IPR000719">
    <property type="entry name" value="Prot_kinase_dom"/>
</dbReference>
<evidence type="ECO:0000259" key="9">
    <source>
        <dbReference type="PROSITE" id="PS50011"/>
    </source>
</evidence>
<dbReference type="GO" id="GO:0004713">
    <property type="term" value="F:protein tyrosine kinase activity"/>
    <property type="evidence" value="ECO:0007669"/>
    <property type="project" value="TreeGrafter"/>
</dbReference>
<dbReference type="PANTHER" id="PTHR11042:SF196">
    <property type="entry name" value="MITOSIS INHIBITOR PROTEIN KINASE SWE1"/>
    <property type="match status" value="1"/>
</dbReference>
<dbReference type="GO" id="GO:0004674">
    <property type="term" value="F:protein serine/threonine kinase activity"/>
    <property type="evidence" value="ECO:0007669"/>
    <property type="project" value="UniProtKB-KW"/>
</dbReference>
<dbReference type="OrthoDB" id="5337378at2759"/>
<dbReference type="GO" id="GO:0005737">
    <property type="term" value="C:cytoplasm"/>
    <property type="evidence" value="ECO:0007669"/>
    <property type="project" value="TreeGrafter"/>
</dbReference>
<keyword evidence="7" id="KW-0723">Serine/threonine-protein kinase</keyword>
<dbReference type="GO" id="GO:0005634">
    <property type="term" value="C:nucleus"/>
    <property type="evidence" value="ECO:0007669"/>
    <property type="project" value="TreeGrafter"/>
</dbReference>
<dbReference type="SUPFAM" id="SSF56112">
    <property type="entry name" value="Protein kinase-like (PK-like)"/>
    <property type="match status" value="1"/>
</dbReference>